<dbReference type="InterPro" id="IPR028082">
    <property type="entry name" value="Peripla_BP_I"/>
</dbReference>
<sequence length="1174" mass="134404">MIKYWVFYLLMPLILSQLLIGVFYSNFTSMSLLEAVSNSLEQYFTRGEINLKKYYVSSCTDLSGLGEETHVIFDLTSSIYFEGCIKEFSSETQSIVISIENPKNFYSDWQFFTHIAARSHIDAMLTLSDYLNWDKFIVISDEIQNQFASRFRNKNILFHSIADTASQVSSDNFIAKEIKITGVRNIVILNTGETTEKLVKSLKNKNLFVAGSGIILGSKSLWGIREDGILAFIEDGLESSFDSNSYEVLGCIKFVNFILGFGDVSSRLELRRFLEENTVNHHPIPKFSLVNIQKGQPVKVGEIYKKSLKLDLPIIFPGNSSLIPNSIITNIRISMADGVTNPGFQSSPYSHIIKWGANYALSYINQTHFLDGFEFQVTHTDCGAEVYSKTYSLNCFKQLKDNLGIALLTSYNANACIGNIISLRSLNISIPHISDLTPGAPLANETAYPEFMRVYKDSRYNAGVIFSLISVFNWKSVISFYENSPGSFAAYKAFEGLINNSDISIVNNANQRMINTNYKHTDVTKYKNWMEDALSTKVRIYILFILPPGIFYFIEDFYDLGMRREDAVFMFYNRVAYVLLSESDPTQVLKLNELMYGSVLIDQLDWIGEYGKKIKDGYEKIYGSTAESVVFRCFSFDSAMLLANGIKFTLYQGENPEDNKILNTNLRKQRFTGCSGTVSIEPGSNDRSIAIMGIYNIRYNQTISSLYEHLVGKYDRGSIQLINFFENISWYNNATSIPSNIVTDGECPFDKKLIKYSTKGAGILYGISFGIIIVTAFITFLISKIWWNIDIVQLTAPVLAKLEDYFAMLMIFLYFLQYLAIGPDIGEYDKLSSWLSSYAIINLGWITEGKKFWYYVEAVLLALIFWVYFSFIIIFKFEGKFNNFFFQYSRSFAKLIMPILGNAGFLPIVSVLLNVIQCDQAIGNDLSQSFVRKDCSVFCWQGTHLRNAISSIIALILYLPLAIYFRPYWDNSNNDINIKTRPLFLIAKSLLQIFIIVLNKTLKKQYQSLYGLIYIIAFLGFIYLCLKKKPYNYDRCNLWTTVSYCAIIWSAALSSLYWVLYYRSVSTWVILQYIGWGIMITIGAFLQYKRYPSLLFTEKATDISILFKFSLGHIVKAEEINRWNKERSDKKYLAYDSRENILNSHGYAIDLSRSQSEDFEQKKGSSENRLIDQR</sequence>
<dbReference type="EMBL" id="CAJZBQ010000062">
    <property type="protein sequence ID" value="CAG9335585.1"/>
    <property type="molecule type" value="Genomic_DNA"/>
</dbReference>
<feature type="transmembrane region" description="Helical" evidence="6">
    <location>
        <begin position="1038"/>
        <end position="1059"/>
    </location>
</feature>
<dbReference type="GO" id="GO:0016020">
    <property type="term" value="C:membrane"/>
    <property type="evidence" value="ECO:0007669"/>
    <property type="project" value="UniProtKB-SubCell"/>
</dbReference>
<evidence type="ECO:0000313" key="9">
    <source>
        <dbReference type="Proteomes" id="UP001162131"/>
    </source>
</evidence>
<dbReference type="Proteomes" id="UP001162131">
    <property type="component" value="Unassembled WGS sequence"/>
</dbReference>
<evidence type="ECO:0000313" key="8">
    <source>
        <dbReference type="EMBL" id="CAG9335585.1"/>
    </source>
</evidence>
<dbReference type="AlphaFoldDB" id="A0AAU9KIN2"/>
<protein>
    <recommendedName>
        <fullName evidence="7">Receptor ligand binding region domain-containing protein</fullName>
    </recommendedName>
</protein>
<keyword evidence="2 6" id="KW-0812">Transmembrane</keyword>
<name>A0AAU9KIN2_9CILI</name>
<dbReference type="Gene3D" id="3.40.50.2300">
    <property type="match status" value="3"/>
</dbReference>
<gene>
    <name evidence="8" type="ORF">BSTOLATCC_MIC64051</name>
</gene>
<feature type="transmembrane region" description="Helical" evidence="6">
    <location>
        <begin position="985"/>
        <end position="1002"/>
    </location>
</feature>
<comment type="subcellular location">
    <subcellularLocation>
        <location evidence="1">Membrane</location>
    </subcellularLocation>
</comment>
<feature type="transmembrane region" description="Helical" evidence="6">
    <location>
        <begin position="1065"/>
        <end position="1086"/>
    </location>
</feature>
<feature type="region of interest" description="Disordered" evidence="5">
    <location>
        <begin position="1154"/>
        <end position="1174"/>
    </location>
</feature>
<evidence type="ECO:0000256" key="1">
    <source>
        <dbReference type="ARBA" id="ARBA00004370"/>
    </source>
</evidence>
<accession>A0AAU9KIN2</accession>
<keyword evidence="4 6" id="KW-0472">Membrane</keyword>
<dbReference type="InterPro" id="IPR001828">
    <property type="entry name" value="ANF_lig-bd_rcpt"/>
</dbReference>
<reference evidence="8" key="1">
    <citation type="submission" date="2021-09" db="EMBL/GenBank/DDBJ databases">
        <authorList>
            <consortium name="AG Swart"/>
            <person name="Singh M."/>
            <person name="Singh A."/>
            <person name="Seah K."/>
            <person name="Emmerich C."/>
        </authorList>
    </citation>
    <scope>NUCLEOTIDE SEQUENCE</scope>
    <source>
        <strain evidence="8">ATCC30299</strain>
    </source>
</reference>
<evidence type="ECO:0000256" key="5">
    <source>
        <dbReference type="SAM" id="MobiDB-lite"/>
    </source>
</evidence>
<feature type="transmembrane region" description="Helical" evidence="6">
    <location>
        <begin position="762"/>
        <end position="785"/>
    </location>
</feature>
<evidence type="ECO:0000256" key="4">
    <source>
        <dbReference type="ARBA" id="ARBA00023136"/>
    </source>
</evidence>
<feature type="transmembrane region" description="Helical" evidence="6">
    <location>
        <begin position="6"/>
        <end position="24"/>
    </location>
</feature>
<proteinExistence type="predicted"/>
<comment type="caution">
    <text evidence="8">The sequence shown here is derived from an EMBL/GenBank/DDBJ whole genome shotgun (WGS) entry which is preliminary data.</text>
</comment>
<evidence type="ECO:0000256" key="2">
    <source>
        <dbReference type="ARBA" id="ARBA00022692"/>
    </source>
</evidence>
<feature type="transmembrane region" description="Helical" evidence="6">
    <location>
        <begin position="805"/>
        <end position="821"/>
    </location>
</feature>
<dbReference type="SUPFAM" id="SSF53822">
    <property type="entry name" value="Periplasmic binding protein-like I"/>
    <property type="match status" value="1"/>
</dbReference>
<keyword evidence="3 6" id="KW-1133">Transmembrane helix</keyword>
<evidence type="ECO:0000259" key="7">
    <source>
        <dbReference type="Pfam" id="PF01094"/>
    </source>
</evidence>
<feature type="transmembrane region" description="Helical" evidence="6">
    <location>
        <begin position="1008"/>
        <end position="1026"/>
    </location>
</feature>
<feature type="transmembrane region" description="Helical" evidence="6">
    <location>
        <begin position="895"/>
        <end position="916"/>
    </location>
</feature>
<evidence type="ECO:0000256" key="3">
    <source>
        <dbReference type="ARBA" id="ARBA00022989"/>
    </source>
</evidence>
<feature type="transmembrane region" description="Helical" evidence="6">
    <location>
        <begin position="948"/>
        <end position="965"/>
    </location>
</feature>
<feature type="domain" description="Receptor ligand binding region" evidence="7">
    <location>
        <begin position="357"/>
        <end position="682"/>
    </location>
</feature>
<feature type="transmembrane region" description="Helical" evidence="6">
    <location>
        <begin position="852"/>
        <end position="875"/>
    </location>
</feature>
<evidence type="ECO:0000256" key="6">
    <source>
        <dbReference type="SAM" id="Phobius"/>
    </source>
</evidence>
<feature type="compositionally biased region" description="Basic and acidic residues" evidence="5">
    <location>
        <begin position="1155"/>
        <end position="1174"/>
    </location>
</feature>
<dbReference type="Pfam" id="PF01094">
    <property type="entry name" value="ANF_receptor"/>
    <property type="match status" value="1"/>
</dbReference>
<organism evidence="8 9">
    <name type="scientific">Blepharisma stoltei</name>
    <dbReference type="NCBI Taxonomy" id="1481888"/>
    <lineage>
        <taxon>Eukaryota</taxon>
        <taxon>Sar</taxon>
        <taxon>Alveolata</taxon>
        <taxon>Ciliophora</taxon>
        <taxon>Postciliodesmatophora</taxon>
        <taxon>Heterotrichea</taxon>
        <taxon>Heterotrichida</taxon>
        <taxon>Blepharismidae</taxon>
        <taxon>Blepharisma</taxon>
    </lineage>
</organism>
<keyword evidence="9" id="KW-1185">Reference proteome</keyword>